<dbReference type="InterPro" id="IPR013517">
    <property type="entry name" value="FG-GAP"/>
</dbReference>
<dbReference type="EMBL" id="BAABGA010000064">
    <property type="protein sequence ID" value="GAA4462683.1"/>
    <property type="molecule type" value="Genomic_DNA"/>
</dbReference>
<keyword evidence="1" id="KW-0732">Signal</keyword>
<evidence type="ECO:0000313" key="5">
    <source>
        <dbReference type="Proteomes" id="UP001500840"/>
    </source>
</evidence>
<dbReference type="Pfam" id="PF13517">
    <property type="entry name" value="FG-GAP_3"/>
    <property type="match status" value="1"/>
</dbReference>
<feature type="region of interest" description="Disordered" evidence="2">
    <location>
        <begin position="33"/>
        <end position="57"/>
    </location>
</feature>
<dbReference type="Proteomes" id="UP001500840">
    <property type="component" value="Unassembled WGS sequence"/>
</dbReference>
<proteinExistence type="predicted"/>
<comment type="caution">
    <text evidence="4">The sequence shown here is derived from an EMBL/GenBank/DDBJ whole genome shotgun (WGS) entry which is preliminary data.</text>
</comment>
<dbReference type="InterPro" id="IPR028994">
    <property type="entry name" value="Integrin_alpha_N"/>
</dbReference>
<protein>
    <submittedName>
        <fullName evidence="4">CRTAC1 family protein</fullName>
    </submittedName>
</protein>
<evidence type="ECO:0000313" key="4">
    <source>
        <dbReference type="EMBL" id="GAA4462683.1"/>
    </source>
</evidence>
<dbReference type="InterPro" id="IPR011990">
    <property type="entry name" value="TPR-like_helical_dom_sf"/>
</dbReference>
<feature type="domain" description="ASPIC/UnbV" evidence="3">
    <location>
        <begin position="940"/>
        <end position="1005"/>
    </location>
</feature>
<keyword evidence="5" id="KW-1185">Reference proteome</keyword>
<dbReference type="InterPro" id="IPR027039">
    <property type="entry name" value="Crtac1"/>
</dbReference>
<gene>
    <name evidence="4" type="ORF">GCM10023156_46810</name>
</gene>
<sequence length="1019" mass="112841">MFGHKKQLVALRARHFVVMCVFSLALCGCQPSEGPPPASSPAELQPADAETNREAKKQQQLAQTANLIRNGRLDDAEKILNPLQIQYPNDLSAGTLRVLLLCERNQVQEAVVALDELANSHPDNAVLLRVQAAELLFENGSDLAAIQRFDTLLQQHPDFVDARRRFAQQLNQRGFRSEANRQLRLLSNQAPLELAELRALCFPHRVGVDIAEKPDIHDAQQLGSLGVLNAARALRSQGDIRECLQLLDSRDELWQQHAAVETLYGWTLADSQQQDRLDRWLGGRSEQWESYSEYWLAAGHAAIRQSPDAAAACFATAIRLEPNSVEAHNAMVQSLQLAGDQEMAEAFRERVRMVQHVQQLIRRMINSKQIDPRDYSEMSAIMQAMGRPLESVLWQELMFTKLAPGSDQLRELAEYKPKLLAQRPDGLDMTRLLCGFAPVNPAVVETFLASLEQQTLTVPTTSMQRGLDNAIVKAKPVPPVFTNVASDVGLRFAYQNAAPPVARHFQIFQAYGSGVACLDFDADGLIDLYFGQAACNPPEDTSELPNGLFRNRGAKFENVISASAADDRHYTTGVTAGDWNQDGFPDLALANLGPNRLLVNQGDGTFRVQNVDPIWDEPEYTTSLAIADVTGDHLPDLVAVNYIDDSDIYRPIEYDATGKPIRLPGPLHFQPGLDRYFETAPAGSFNAKTFGNSASETASSGLGLLVSDIDGDGGIDVFVANDQRANQLWMHRETAATGESTATEQQQWSDVAVAKGVAYGQGGMPMACMGIAAADFDGNLLMDLHITNFENQWSNLLMQNASGVFSDLVVPYGLDALTRNMLGFGTQAIDYDNNSTWDLVTGNGHIEDFSERGIDFEMRSQLLVRSGSQFREATVDGDDDYWQTGHLSRGMARCDWNRDGRVDVVVTDLKKNVALLENRTDSTRHFLQLELVGSRSERDAIGANVTIRCNDQTWAATVQTGDGYLSRNENVLCFGLGDYQQVDAVEITWPSGESQTFEQLSVDSRFLIIEDEDSVWKRW</sequence>
<dbReference type="RefSeq" id="WP_345326006.1">
    <property type="nucleotide sequence ID" value="NZ_BAABGA010000064.1"/>
</dbReference>
<evidence type="ECO:0000256" key="2">
    <source>
        <dbReference type="SAM" id="MobiDB-lite"/>
    </source>
</evidence>
<dbReference type="PANTHER" id="PTHR16026:SF0">
    <property type="entry name" value="CARTILAGE ACIDIC PROTEIN 1"/>
    <property type="match status" value="1"/>
</dbReference>
<dbReference type="PANTHER" id="PTHR16026">
    <property type="entry name" value="CARTILAGE ACIDIC PROTEIN 1"/>
    <property type="match status" value="1"/>
</dbReference>
<evidence type="ECO:0000256" key="1">
    <source>
        <dbReference type="ARBA" id="ARBA00022729"/>
    </source>
</evidence>
<name>A0ABP8NBI2_9BACT</name>
<accession>A0ABP8NBI2</accession>
<dbReference type="InterPro" id="IPR011519">
    <property type="entry name" value="UnbV_ASPIC"/>
</dbReference>
<dbReference type="Gene3D" id="2.130.10.130">
    <property type="entry name" value="Integrin alpha, N-terminal"/>
    <property type="match status" value="1"/>
</dbReference>
<organism evidence="4 5">
    <name type="scientific">Novipirellula rosea</name>
    <dbReference type="NCBI Taxonomy" id="1031540"/>
    <lineage>
        <taxon>Bacteria</taxon>
        <taxon>Pseudomonadati</taxon>
        <taxon>Planctomycetota</taxon>
        <taxon>Planctomycetia</taxon>
        <taxon>Pirellulales</taxon>
        <taxon>Pirellulaceae</taxon>
        <taxon>Novipirellula</taxon>
    </lineage>
</organism>
<evidence type="ECO:0000259" key="3">
    <source>
        <dbReference type="Pfam" id="PF07593"/>
    </source>
</evidence>
<dbReference type="Gene3D" id="1.25.40.10">
    <property type="entry name" value="Tetratricopeptide repeat domain"/>
    <property type="match status" value="2"/>
</dbReference>
<dbReference type="PROSITE" id="PS51257">
    <property type="entry name" value="PROKAR_LIPOPROTEIN"/>
    <property type="match status" value="1"/>
</dbReference>
<dbReference type="SUPFAM" id="SSF48452">
    <property type="entry name" value="TPR-like"/>
    <property type="match status" value="2"/>
</dbReference>
<dbReference type="SUPFAM" id="SSF69318">
    <property type="entry name" value="Integrin alpha N-terminal domain"/>
    <property type="match status" value="1"/>
</dbReference>
<dbReference type="Pfam" id="PF07593">
    <property type="entry name" value="UnbV_ASPIC"/>
    <property type="match status" value="1"/>
</dbReference>
<reference evidence="5" key="1">
    <citation type="journal article" date="2019" name="Int. J. Syst. Evol. Microbiol.">
        <title>The Global Catalogue of Microorganisms (GCM) 10K type strain sequencing project: providing services to taxonomists for standard genome sequencing and annotation.</title>
        <authorList>
            <consortium name="The Broad Institute Genomics Platform"/>
            <consortium name="The Broad Institute Genome Sequencing Center for Infectious Disease"/>
            <person name="Wu L."/>
            <person name="Ma J."/>
        </authorList>
    </citation>
    <scope>NUCLEOTIDE SEQUENCE [LARGE SCALE GENOMIC DNA]</scope>
    <source>
        <strain evidence="5">JCM 17759</strain>
    </source>
</reference>